<feature type="transmembrane region" description="Helical" evidence="4">
    <location>
        <begin position="79"/>
        <end position="104"/>
    </location>
</feature>
<feature type="region of interest" description="Disordered" evidence="3">
    <location>
        <begin position="30"/>
        <end position="53"/>
    </location>
</feature>
<dbReference type="GO" id="GO:0008081">
    <property type="term" value="F:phosphoric diester hydrolase activity"/>
    <property type="evidence" value="ECO:0007669"/>
    <property type="project" value="InterPro"/>
</dbReference>
<evidence type="ECO:0000256" key="3">
    <source>
        <dbReference type="SAM" id="MobiDB-lite"/>
    </source>
</evidence>
<sequence>MRNERFSIYRVQSFQLRLFERRGREIVDRKESDLTTPNSEQSRTQSRCCTSKGQKFRDASSRMRTNLVSLTKPGLRRDMLSWSTIVIIGTSAIISLLYVFIFVAKPKYSYDIASHNFISNNPILKDGEPIDGLQRWLDDFSSSVVPIMCHSHNDYWRPYQLFSALAAGCAGVEADVWLQDDGETLLVGHDRDSLNPQRTLEKMYLDPLFEILEKRNRPEVWANNTVYDRARGVFQTQPNTTLVLLVDVKTDQWPAGKPTVYPKPGFIERQHLWPSALTVTGSGNMERLTIHHCYPELNHLGHSTYYDYHDTFVDAPLGQLPDNNKFWRHELGTGASIMWSNDDTYYASVSFQQSIGSARTGFSDKQLEKLRKQIWTAQKSGLKAGY</sequence>
<dbReference type="PANTHER" id="PTHR31571">
    <property type="entry name" value="ALTERED INHERITANCE OF MITOCHONDRIA PROTEIN 6"/>
    <property type="match status" value="1"/>
</dbReference>
<evidence type="ECO:0000256" key="1">
    <source>
        <dbReference type="ARBA" id="ARBA00008858"/>
    </source>
</evidence>
<evidence type="ECO:0000256" key="2">
    <source>
        <dbReference type="ARBA" id="ARBA00014286"/>
    </source>
</evidence>
<gene>
    <name evidence="5" type="ORF">K469DRAFT_743745</name>
</gene>
<dbReference type="AlphaFoldDB" id="A0A6A6EWD6"/>
<keyword evidence="4" id="KW-1133">Transmembrane helix</keyword>
<name>A0A6A6EWD6_9PEZI</name>
<keyword evidence="6" id="KW-1185">Reference proteome</keyword>
<protein>
    <recommendedName>
        <fullName evidence="2">Altered inheritance of mitochondria protein 6</fullName>
    </recommendedName>
</protein>
<accession>A0A6A6EWD6</accession>
<dbReference type="InterPro" id="IPR017946">
    <property type="entry name" value="PLC-like_Pdiesterase_TIM-brl"/>
</dbReference>
<dbReference type="InterPro" id="IPR051236">
    <property type="entry name" value="HAT_RTT109-like"/>
</dbReference>
<evidence type="ECO:0000313" key="5">
    <source>
        <dbReference type="EMBL" id="KAF2195089.1"/>
    </source>
</evidence>
<proteinExistence type="inferred from homology"/>
<evidence type="ECO:0000313" key="6">
    <source>
        <dbReference type="Proteomes" id="UP000800200"/>
    </source>
</evidence>
<reference evidence="5" key="1">
    <citation type="journal article" date="2020" name="Stud. Mycol.">
        <title>101 Dothideomycetes genomes: a test case for predicting lifestyles and emergence of pathogens.</title>
        <authorList>
            <person name="Haridas S."/>
            <person name="Albert R."/>
            <person name="Binder M."/>
            <person name="Bloem J."/>
            <person name="Labutti K."/>
            <person name="Salamov A."/>
            <person name="Andreopoulos B."/>
            <person name="Baker S."/>
            <person name="Barry K."/>
            <person name="Bills G."/>
            <person name="Bluhm B."/>
            <person name="Cannon C."/>
            <person name="Castanera R."/>
            <person name="Culley D."/>
            <person name="Daum C."/>
            <person name="Ezra D."/>
            <person name="Gonzalez J."/>
            <person name="Henrissat B."/>
            <person name="Kuo A."/>
            <person name="Liang C."/>
            <person name="Lipzen A."/>
            <person name="Lutzoni F."/>
            <person name="Magnuson J."/>
            <person name="Mondo S."/>
            <person name="Nolan M."/>
            <person name="Ohm R."/>
            <person name="Pangilinan J."/>
            <person name="Park H.-J."/>
            <person name="Ramirez L."/>
            <person name="Alfaro M."/>
            <person name="Sun H."/>
            <person name="Tritt A."/>
            <person name="Yoshinaga Y."/>
            <person name="Zwiers L.-H."/>
            <person name="Turgeon B."/>
            <person name="Goodwin S."/>
            <person name="Spatafora J."/>
            <person name="Crous P."/>
            <person name="Grigoriev I."/>
        </authorList>
    </citation>
    <scope>NUCLEOTIDE SEQUENCE</scope>
    <source>
        <strain evidence="5">CBS 207.26</strain>
    </source>
</reference>
<keyword evidence="4" id="KW-0812">Transmembrane</keyword>
<feature type="compositionally biased region" description="Polar residues" evidence="3">
    <location>
        <begin position="34"/>
        <end position="53"/>
    </location>
</feature>
<dbReference type="Proteomes" id="UP000800200">
    <property type="component" value="Unassembled WGS sequence"/>
</dbReference>
<dbReference type="OrthoDB" id="4153866at2759"/>
<keyword evidence="4" id="KW-0472">Membrane</keyword>
<organism evidence="5 6">
    <name type="scientific">Zopfia rhizophila CBS 207.26</name>
    <dbReference type="NCBI Taxonomy" id="1314779"/>
    <lineage>
        <taxon>Eukaryota</taxon>
        <taxon>Fungi</taxon>
        <taxon>Dikarya</taxon>
        <taxon>Ascomycota</taxon>
        <taxon>Pezizomycotina</taxon>
        <taxon>Dothideomycetes</taxon>
        <taxon>Dothideomycetes incertae sedis</taxon>
        <taxon>Zopfiaceae</taxon>
        <taxon>Zopfia</taxon>
    </lineage>
</organism>
<dbReference type="SUPFAM" id="SSF51695">
    <property type="entry name" value="PLC-like phosphodiesterases"/>
    <property type="match status" value="1"/>
</dbReference>
<evidence type="ECO:0000256" key="4">
    <source>
        <dbReference type="SAM" id="Phobius"/>
    </source>
</evidence>
<dbReference type="EMBL" id="ML994610">
    <property type="protein sequence ID" value="KAF2195089.1"/>
    <property type="molecule type" value="Genomic_DNA"/>
</dbReference>
<dbReference type="PANTHER" id="PTHR31571:SF1">
    <property type="entry name" value="ALTERED INHERITANCE OF MITOCHONDRIA PROTEIN 6"/>
    <property type="match status" value="1"/>
</dbReference>
<dbReference type="GO" id="GO:0006629">
    <property type="term" value="P:lipid metabolic process"/>
    <property type="evidence" value="ECO:0007669"/>
    <property type="project" value="InterPro"/>
</dbReference>
<comment type="similarity">
    <text evidence="1">Belongs to the AIM6 family.</text>
</comment>